<dbReference type="PANTHER" id="PTHR46524">
    <property type="entry name" value="CW-TYPE ZINC FINGER"/>
    <property type="match status" value="1"/>
</dbReference>
<sequence length="1689" mass="185279">MLTVGSRDDGRKRSVLGLEGSRGPGGRNMEESEIEEGEAFSGQDNHIDPDALSYIDEKLQHVLGHFQKEFEAGVSAETLGAKYGGYGSFLPVYQRSPPVALSQPKSPAKVPGLNLSRSPQNLQPEVGCQNASVIANASIPKANTASVAQPFVKYGKRETSISLCSTEGATQHESTRKTLDIRDPKPLKVRIKVGPGNVLIRNKPEIYSDLGLDISPSPSLEDSPDGSRELSPESPCAFVESPSTILQVMTCFPVPGSRFLSPLSETLLHFLEKEDTLVTNIKKNTPHNVVTENFTASDTSLHAKDVRDFTYKEKKPAEKGRKSVKAHGMTSEDVITTCLKNDSGSRSPAAPKVVSSTQDIAVPSSAWCVDTKDEMHLGGNSIKEYGKMFDVHTETNKIPVMEKVQSFDFRKDNYIEFIDSGKVDGAYNSDKECVPLKGKNYSKPHIVEKAFEETNGNFDTATKSKSKSQKHHHKNKSDSNKYRTGKGRSAGFEEHVKEQPAQKVCSSVNKMIQDKDQFMEDGKIIRGSQNETLFNEPNKEKQNTLFSGVQKGIKKKLHVKGSQLETKSKISKSQKEVNKGRNTASQSELLLNAQAQQAENGTHILGSSISTEKSNEKAEVNRVDNFHITGSVTDVTAPLIDSAPKNDVVPALVLIEDNWVCCDICQRWRLLPYGTNPDSLPKKWHCSMQIWLSGLNNCNVSQDETTKVFHELYQFPAPGNDTNVTAHLCAAASSITSGGTPNPSRRSENVMHNAPPNGKKKYGSMDATDLPKDSSLANLPNSSKNLPASSGNKEFNDVNYCTEMGSSIKPKPGWTSRTTNISGEKHTHKQDKHTAASSFKVGAGDLSERSGQNSKSMSKRGADVDGRKISKKLKKEGSYHLPKDLHSNFDTSGKMAANGHNEMLAKAPKNILQNYCDYSSKDLKSKSGSSKKSREEHKEISSASEAEKSRKYDFNDKKGKVKERQESKICREISVSSGQITGSRLKLKEALIDGEMRRQNNAKVAKPDGKESRTVIGVGNIDIKGCSTKNSLSRNRKFLPDGIDNVGLHATTDEQLLRSLATTTSSSSKVSGSQKGKVNVPEIRGSPVESVSSSPFRILSTENNSARRNSLIKDNVLSVGYSGMGSPKRYSDGEFDGSSDQSGTRAKDQSSIDCHRASEIYRSAESGVLDSLKGSHDYEDTETRNLTCVKAMDGRHSKIVKHDDVISTDSGKVNTVCDSGNLPHHPKKYHLERSDKNLTCDEDERYGSGQKNYGKSSLHSSEKLRSLNFDTDKSKLKGTVTEEKDLHFTRTSNKRHADTEFDNINSSKKINLENHSKQYKAHELRPAISGESRRKPTSQQNPQHASSHERQNSSGLLAAEAVDRSVMDKEKPGKKVWASQTAPEFKKGGNIEKCPVDAQNSEALKSAKPSKKLDEQNGNLSNLLRQPTSSLPVSFSPVKKDGHSVNIFIKEARDLKHTANRLKSLGLEDESCGIFFESALKFLHASYLLEPSNTESTRQGEQVPSPQMLQMYYDTAKFCEFCAHEYERLKEMVAAALAYKCAEVAYLKVAYYKHPGASKDRVDLQIALDAPIPGESPSSSASDVDNLNNQGGVDKIASSKAVSSPQVTGNHAIAARNRPHVIRLLTYTNYLNCAFEATKKSQNAIAAASTDLGKSGIDVCSSRKVLDFNFHNVEGLLRLVRLSMNSVGH</sequence>
<feature type="region of interest" description="Disordered" evidence="4">
    <location>
        <begin position="1128"/>
        <end position="1152"/>
    </location>
</feature>
<evidence type="ECO:0000256" key="3">
    <source>
        <dbReference type="ARBA" id="ARBA00022833"/>
    </source>
</evidence>
<organism evidence="6 7">
    <name type="scientific">Platanthera zijinensis</name>
    <dbReference type="NCBI Taxonomy" id="2320716"/>
    <lineage>
        <taxon>Eukaryota</taxon>
        <taxon>Viridiplantae</taxon>
        <taxon>Streptophyta</taxon>
        <taxon>Embryophyta</taxon>
        <taxon>Tracheophyta</taxon>
        <taxon>Spermatophyta</taxon>
        <taxon>Magnoliopsida</taxon>
        <taxon>Liliopsida</taxon>
        <taxon>Asparagales</taxon>
        <taxon>Orchidaceae</taxon>
        <taxon>Orchidoideae</taxon>
        <taxon>Orchideae</taxon>
        <taxon>Orchidinae</taxon>
        <taxon>Platanthera</taxon>
    </lineage>
</organism>
<dbReference type="PANTHER" id="PTHR46524:SF7">
    <property type="entry name" value="CW-TYPE ZINC FINGER"/>
    <property type="match status" value="1"/>
</dbReference>
<feature type="compositionally biased region" description="Basic and acidic residues" evidence="4">
    <location>
        <begin position="1"/>
        <end position="12"/>
    </location>
</feature>
<dbReference type="Gene3D" id="3.30.40.100">
    <property type="match status" value="1"/>
</dbReference>
<evidence type="ECO:0000256" key="2">
    <source>
        <dbReference type="ARBA" id="ARBA00022771"/>
    </source>
</evidence>
<feature type="region of interest" description="Disordered" evidence="4">
    <location>
        <begin position="211"/>
        <end position="235"/>
    </location>
</feature>
<feature type="region of interest" description="Disordered" evidence="4">
    <location>
        <begin position="735"/>
        <end position="793"/>
    </location>
</feature>
<keyword evidence="7" id="KW-1185">Reference proteome</keyword>
<feature type="compositionally biased region" description="Polar residues" evidence="4">
    <location>
        <begin position="775"/>
        <end position="793"/>
    </location>
</feature>
<feature type="compositionally biased region" description="Polar residues" evidence="4">
    <location>
        <begin position="1416"/>
        <end position="1433"/>
    </location>
</feature>
<feature type="region of interest" description="Disordered" evidence="4">
    <location>
        <begin position="806"/>
        <end position="893"/>
    </location>
</feature>
<feature type="compositionally biased region" description="Basic and acidic residues" evidence="4">
    <location>
        <begin position="1310"/>
        <end position="1325"/>
    </location>
</feature>
<evidence type="ECO:0000259" key="5">
    <source>
        <dbReference type="PROSITE" id="PS51050"/>
    </source>
</evidence>
<accession>A0AAP0FZY5</accession>
<feature type="region of interest" description="Disordered" evidence="4">
    <location>
        <begin position="457"/>
        <end position="498"/>
    </location>
</feature>
<protein>
    <recommendedName>
        <fullName evidence="5">CW-type domain-containing protein</fullName>
    </recommendedName>
</protein>
<feature type="compositionally biased region" description="Basic and acidic residues" evidence="4">
    <location>
        <begin position="875"/>
        <end position="887"/>
    </location>
</feature>
<feature type="region of interest" description="Disordered" evidence="4">
    <location>
        <begin position="1062"/>
        <end position="1095"/>
    </location>
</feature>
<dbReference type="InterPro" id="IPR056406">
    <property type="entry name" value="THD_CWZF3/5/7"/>
</dbReference>
<evidence type="ECO:0000313" key="7">
    <source>
        <dbReference type="Proteomes" id="UP001418222"/>
    </source>
</evidence>
<feature type="compositionally biased region" description="Basic residues" evidence="4">
    <location>
        <begin position="464"/>
        <end position="475"/>
    </location>
</feature>
<keyword evidence="3" id="KW-0862">Zinc</keyword>
<reference evidence="6 7" key="1">
    <citation type="journal article" date="2022" name="Nat. Plants">
        <title>Genomes of leafy and leafless Platanthera orchids illuminate the evolution of mycoheterotrophy.</title>
        <authorList>
            <person name="Li M.H."/>
            <person name="Liu K.W."/>
            <person name="Li Z."/>
            <person name="Lu H.C."/>
            <person name="Ye Q.L."/>
            <person name="Zhang D."/>
            <person name="Wang J.Y."/>
            <person name="Li Y.F."/>
            <person name="Zhong Z.M."/>
            <person name="Liu X."/>
            <person name="Yu X."/>
            <person name="Liu D.K."/>
            <person name="Tu X.D."/>
            <person name="Liu B."/>
            <person name="Hao Y."/>
            <person name="Liao X.Y."/>
            <person name="Jiang Y.T."/>
            <person name="Sun W.H."/>
            <person name="Chen J."/>
            <person name="Chen Y.Q."/>
            <person name="Ai Y."/>
            <person name="Zhai J.W."/>
            <person name="Wu S.S."/>
            <person name="Zhou Z."/>
            <person name="Hsiao Y.Y."/>
            <person name="Wu W.L."/>
            <person name="Chen Y.Y."/>
            <person name="Lin Y.F."/>
            <person name="Hsu J.L."/>
            <person name="Li C.Y."/>
            <person name="Wang Z.W."/>
            <person name="Zhao X."/>
            <person name="Zhong W.Y."/>
            <person name="Ma X.K."/>
            <person name="Ma L."/>
            <person name="Huang J."/>
            <person name="Chen G.Z."/>
            <person name="Huang M.Z."/>
            <person name="Huang L."/>
            <person name="Peng D.H."/>
            <person name="Luo Y.B."/>
            <person name="Zou S.Q."/>
            <person name="Chen S.P."/>
            <person name="Lan S."/>
            <person name="Tsai W.C."/>
            <person name="Van de Peer Y."/>
            <person name="Liu Z.J."/>
        </authorList>
    </citation>
    <scope>NUCLEOTIDE SEQUENCE [LARGE SCALE GENOMIC DNA]</scope>
    <source>
        <strain evidence="6">Lor287</strain>
    </source>
</reference>
<feature type="region of interest" description="Disordered" evidence="4">
    <location>
        <begin position="921"/>
        <end position="959"/>
    </location>
</feature>
<feature type="region of interest" description="Disordered" evidence="4">
    <location>
        <begin position="1401"/>
        <end position="1436"/>
    </location>
</feature>
<dbReference type="Proteomes" id="UP001418222">
    <property type="component" value="Unassembled WGS sequence"/>
</dbReference>
<feature type="compositionally biased region" description="Basic and acidic residues" evidence="4">
    <location>
        <begin position="932"/>
        <end position="959"/>
    </location>
</feature>
<dbReference type="Pfam" id="PF24756">
    <property type="entry name" value="THD_CWZF3-5-7"/>
    <property type="match status" value="1"/>
</dbReference>
<dbReference type="PROSITE" id="PS51050">
    <property type="entry name" value="ZF_CW"/>
    <property type="match status" value="1"/>
</dbReference>
<keyword evidence="1" id="KW-0479">Metal-binding</keyword>
<dbReference type="GO" id="GO:0008270">
    <property type="term" value="F:zinc ion binding"/>
    <property type="evidence" value="ECO:0007669"/>
    <property type="project" value="UniProtKB-KW"/>
</dbReference>
<dbReference type="InterPro" id="IPR011124">
    <property type="entry name" value="Znf_CW"/>
</dbReference>
<keyword evidence="2" id="KW-0863">Zinc-finger</keyword>
<evidence type="ECO:0000256" key="4">
    <source>
        <dbReference type="SAM" id="MobiDB-lite"/>
    </source>
</evidence>
<feature type="region of interest" description="Disordered" evidence="4">
    <location>
        <begin position="1299"/>
        <end position="1356"/>
    </location>
</feature>
<feature type="compositionally biased region" description="Low complexity" evidence="4">
    <location>
        <begin position="1062"/>
        <end position="1078"/>
    </location>
</feature>
<evidence type="ECO:0000313" key="6">
    <source>
        <dbReference type="EMBL" id="KAK8928871.1"/>
    </source>
</evidence>
<evidence type="ECO:0000256" key="1">
    <source>
        <dbReference type="ARBA" id="ARBA00022723"/>
    </source>
</evidence>
<proteinExistence type="predicted"/>
<dbReference type="EMBL" id="JBBWWQ010000015">
    <property type="protein sequence ID" value="KAK8928871.1"/>
    <property type="molecule type" value="Genomic_DNA"/>
</dbReference>
<feature type="domain" description="CW-type" evidence="5">
    <location>
        <begin position="653"/>
        <end position="706"/>
    </location>
</feature>
<gene>
    <name evidence="6" type="ORF">KSP39_PZI017331</name>
</gene>
<name>A0AAP0FZY5_9ASPA</name>
<dbReference type="InterPro" id="IPR055300">
    <property type="entry name" value="CWZF3/5/7"/>
</dbReference>
<feature type="compositionally biased region" description="Polar residues" evidence="4">
    <location>
        <begin position="735"/>
        <end position="744"/>
    </location>
</feature>
<comment type="caution">
    <text evidence="6">The sequence shown here is derived from an EMBL/GenBank/DDBJ whole genome shotgun (WGS) entry which is preliminary data.</text>
</comment>
<dbReference type="Pfam" id="PF07496">
    <property type="entry name" value="zf-CW"/>
    <property type="match status" value="1"/>
</dbReference>
<feature type="region of interest" description="Disordered" evidence="4">
    <location>
        <begin position="1"/>
        <end position="48"/>
    </location>
</feature>
<feature type="region of interest" description="Disordered" evidence="4">
    <location>
        <begin position="557"/>
        <end position="584"/>
    </location>
</feature>